<keyword evidence="3 6" id="KW-0560">Oxidoreductase</keyword>
<evidence type="ECO:0000256" key="3">
    <source>
        <dbReference type="ARBA" id="ARBA00023002"/>
    </source>
</evidence>
<feature type="binding site" evidence="5">
    <location>
        <position position="219"/>
    </location>
    <ligand>
        <name>Fe cation</name>
        <dbReference type="ChEBI" id="CHEBI:24875"/>
        <note>catalytic</note>
    </ligand>
</feature>
<dbReference type="GO" id="GO:0010436">
    <property type="term" value="F:carotenoid dioxygenase activity"/>
    <property type="evidence" value="ECO:0007669"/>
    <property type="project" value="TreeGrafter"/>
</dbReference>
<dbReference type="PANTHER" id="PTHR10543:SF89">
    <property type="entry name" value="CAROTENOID 9,10(9',10')-CLEAVAGE DIOXYGENASE 1"/>
    <property type="match status" value="1"/>
</dbReference>
<comment type="cofactor">
    <cofactor evidence="5 6">
        <name>Fe(2+)</name>
        <dbReference type="ChEBI" id="CHEBI:29033"/>
    </cofactor>
    <text evidence="5 6">Binds 1 Fe(2+) ion per subunit.</text>
</comment>
<evidence type="ECO:0000256" key="1">
    <source>
        <dbReference type="ARBA" id="ARBA00006787"/>
    </source>
</evidence>
<feature type="binding site" evidence="5">
    <location>
        <position position="168"/>
    </location>
    <ligand>
        <name>Fe cation</name>
        <dbReference type="ChEBI" id="CHEBI:24875"/>
        <note>catalytic</note>
    </ligand>
</feature>
<organism evidence="7 8">
    <name type="scientific">Sphingobium nicotianae</name>
    <dbReference type="NCBI Taxonomy" id="2782607"/>
    <lineage>
        <taxon>Bacteria</taxon>
        <taxon>Pseudomonadati</taxon>
        <taxon>Pseudomonadota</taxon>
        <taxon>Alphaproteobacteria</taxon>
        <taxon>Sphingomonadales</taxon>
        <taxon>Sphingomonadaceae</taxon>
        <taxon>Sphingobium</taxon>
    </lineage>
</organism>
<dbReference type="Proteomes" id="UP001138757">
    <property type="component" value="Unassembled WGS sequence"/>
</dbReference>
<dbReference type="PANTHER" id="PTHR10543">
    <property type="entry name" value="BETA-CAROTENE DIOXYGENASE"/>
    <property type="match status" value="1"/>
</dbReference>
<evidence type="ECO:0000256" key="2">
    <source>
        <dbReference type="ARBA" id="ARBA00022723"/>
    </source>
</evidence>
<evidence type="ECO:0000313" key="8">
    <source>
        <dbReference type="Proteomes" id="UP001138757"/>
    </source>
</evidence>
<dbReference type="InterPro" id="IPR004294">
    <property type="entry name" value="Carotenoid_Oase"/>
</dbReference>
<evidence type="ECO:0000313" key="7">
    <source>
        <dbReference type="EMBL" id="MBT2187000.1"/>
    </source>
</evidence>
<sequence>MPFPATLDYMGLNKPVGQEVSIKGLKPSEGTIPADVRGAFFRAVPDPQFEPFFVPDTALSDDGMISRVLFNEDGTVDYDIKYVQTPRWKAEHDAGRRLFGRYRNPYTNDPSVEGVEGTVSNTTPIWHAGTLLMTKEDGPAMRIDPATLDTIGAYDFGGALKSKTMTAHVRVDPETKEMFVYGYEADGLCSKTMSYWWTDAQGKLVREQFFEAPFCSLVHDFTITQDHAIFPLQPTTADLEIVKDKGPHWVHKPDLEYHLGVMPRYGDVSDIRWFKGPKGVSSFHMMNAFTTPDGKVHMDHHVTDTIAFPHIQADSGINVPPSMLGGGFQRWTVDLSSDSDTVEVTPLGPPGDMPRIAKKDEGRNYSIGYYCSMDPQMKGPPVMGGVVGAMFSALLRKDFVTGAISGYNLPPAHGMSETVHVASSEPGHEGWLVAIVDHELGPDRYEHAVWIWNAGDLPAGPVTKIPIPTRMRPQVHGWWVPMAEYRTATAA</sequence>
<evidence type="ECO:0000256" key="6">
    <source>
        <dbReference type="RuleBase" id="RU364048"/>
    </source>
</evidence>
<feature type="binding site" evidence="5">
    <location>
        <position position="284"/>
    </location>
    <ligand>
        <name>Fe cation</name>
        <dbReference type="ChEBI" id="CHEBI:24875"/>
        <note>catalytic</note>
    </ligand>
</feature>
<evidence type="ECO:0000256" key="5">
    <source>
        <dbReference type="PIRSR" id="PIRSR604294-1"/>
    </source>
</evidence>
<dbReference type="AlphaFoldDB" id="A0A9X1DBI5"/>
<comment type="caution">
    <text evidence="7">The sequence shown here is derived from an EMBL/GenBank/DDBJ whole genome shotgun (WGS) entry which is preliminary data.</text>
</comment>
<reference evidence="7" key="1">
    <citation type="submission" date="2021-05" db="EMBL/GenBank/DDBJ databases">
        <title>Genome of Sphingobium sp. strain.</title>
        <authorList>
            <person name="Fan R."/>
        </authorList>
    </citation>
    <scope>NUCLEOTIDE SEQUENCE</scope>
    <source>
        <strain evidence="7">H33</strain>
    </source>
</reference>
<keyword evidence="2 5" id="KW-0479">Metal-binding</keyword>
<feature type="binding site" evidence="5">
    <location>
        <position position="476"/>
    </location>
    <ligand>
        <name>Fe cation</name>
        <dbReference type="ChEBI" id="CHEBI:24875"/>
        <note>catalytic</note>
    </ligand>
</feature>
<accession>A0A9X1DBI5</accession>
<dbReference type="GO" id="GO:0046872">
    <property type="term" value="F:metal ion binding"/>
    <property type="evidence" value="ECO:0007669"/>
    <property type="project" value="UniProtKB-KW"/>
</dbReference>
<protein>
    <recommendedName>
        <fullName evidence="6">Dioxygenase</fullName>
        <ecNumber evidence="6">1.13.11.-</ecNumber>
    </recommendedName>
</protein>
<evidence type="ECO:0000256" key="4">
    <source>
        <dbReference type="ARBA" id="ARBA00023004"/>
    </source>
</evidence>
<keyword evidence="6" id="KW-0223">Dioxygenase</keyword>
<gene>
    <name evidence="7" type="ORF">KK488_08585</name>
</gene>
<name>A0A9X1DBI5_9SPHN</name>
<proteinExistence type="inferred from homology"/>
<dbReference type="Pfam" id="PF03055">
    <property type="entry name" value="RPE65"/>
    <property type="match status" value="1"/>
</dbReference>
<dbReference type="EMBL" id="JAHGAW010000005">
    <property type="protein sequence ID" value="MBT2187000.1"/>
    <property type="molecule type" value="Genomic_DNA"/>
</dbReference>
<dbReference type="GO" id="GO:0016121">
    <property type="term" value="P:carotene catabolic process"/>
    <property type="evidence" value="ECO:0007669"/>
    <property type="project" value="TreeGrafter"/>
</dbReference>
<keyword evidence="4 5" id="KW-0408">Iron</keyword>
<dbReference type="EC" id="1.13.11.-" evidence="6"/>
<keyword evidence="8" id="KW-1185">Reference proteome</keyword>
<comment type="similarity">
    <text evidence="1 6">Belongs to the carotenoid oxygenase family.</text>
</comment>